<organism evidence="6 7">
    <name type="scientific">Pyxicephalus adspersus</name>
    <name type="common">African bullfrog</name>
    <dbReference type="NCBI Taxonomy" id="30357"/>
    <lineage>
        <taxon>Eukaryota</taxon>
        <taxon>Metazoa</taxon>
        <taxon>Chordata</taxon>
        <taxon>Craniata</taxon>
        <taxon>Vertebrata</taxon>
        <taxon>Euteleostomi</taxon>
        <taxon>Amphibia</taxon>
        <taxon>Batrachia</taxon>
        <taxon>Anura</taxon>
        <taxon>Neobatrachia</taxon>
        <taxon>Ranoidea</taxon>
        <taxon>Pyxicephalidae</taxon>
        <taxon>Pyxicephalinae</taxon>
        <taxon>Pyxicephalus</taxon>
    </lineage>
</organism>
<evidence type="ECO:0000313" key="6">
    <source>
        <dbReference type="EMBL" id="DBA20688.1"/>
    </source>
</evidence>
<evidence type="ECO:0000313" key="7">
    <source>
        <dbReference type="Proteomes" id="UP001181693"/>
    </source>
</evidence>
<feature type="chain" id="PRO_5043315468" description="Chromogranin B" evidence="5">
    <location>
        <begin position="19"/>
        <end position="360"/>
    </location>
</feature>
<dbReference type="EMBL" id="DYDO01000007">
    <property type="protein sequence ID" value="DBA20688.1"/>
    <property type="molecule type" value="Genomic_DNA"/>
</dbReference>
<name>A0AAV3A4K2_PYXAD</name>
<accession>A0AAV3A4K2</accession>
<dbReference type="GO" id="GO:0030141">
    <property type="term" value="C:secretory granule"/>
    <property type="evidence" value="ECO:0007669"/>
    <property type="project" value="InterPro"/>
</dbReference>
<dbReference type="PANTHER" id="PTHR10583">
    <property type="entry name" value="CHROMOGRANIN"/>
    <property type="match status" value="1"/>
</dbReference>
<feature type="compositionally biased region" description="Basic and acidic residues" evidence="4">
    <location>
        <begin position="189"/>
        <end position="199"/>
    </location>
</feature>
<feature type="region of interest" description="Disordered" evidence="4">
    <location>
        <begin position="299"/>
        <end position="342"/>
    </location>
</feature>
<evidence type="ECO:0000256" key="1">
    <source>
        <dbReference type="ARBA" id="ARBA00022553"/>
    </source>
</evidence>
<evidence type="ECO:0000256" key="3">
    <source>
        <dbReference type="ARBA" id="ARBA00022685"/>
    </source>
</evidence>
<feature type="compositionally biased region" description="Basic and acidic residues" evidence="4">
    <location>
        <begin position="114"/>
        <end position="177"/>
    </location>
</feature>
<evidence type="ECO:0000256" key="4">
    <source>
        <dbReference type="SAM" id="MobiDB-lite"/>
    </source>
</evidence>
<feature type="compositionally biased region" description="Acidic residues" evidence="4">
    <location>
        <begin position="317"/>
        <end position="329"/>
    </location>
</feature>
<evidence type="ECO:0000256" key="5">
    <source>
        <dbReference type="SAM" id="SignalP"/>
    </source>
</evidence>
<proteinExistence type="predicted"/>
<keyword evidence="3" id="KW-0165">Cleavage on pair of basic residues</keyword>
<dbReference type="GO" id="GO:0005615">
    <property type="term" value="C:extracellular space"/>
    <property type="evidence" value="ECO:0007669"/>
    <property type="project" value="TreeGrafter"/>
</dbReference>
<reference evidence="6" key="1">
    <citation type="thesis" date="2020" institute="ProQuest LLC" country="789 East Eisenhower Parkway, Ann Arbor, MI, USA">
        <title>Comparative Genomics and Chromosome Evolution.</title>
        <authorList>
            <person name="Mudd A.B."/>
        </authorList>
    </citation>
    <scope>NUCLEOTIDE SEQUENCE</scope>
    <source>
        <strain evidence="6">1538</strain>
        <tissue evidence="6">Blood</tissue>
    </source>
</reference>
<keyword evidence="2" id="KW-0765">Sulfation</keyword>
<evidence type="ECO:0008006" key="8">
    <source>
        <dbReference type="Google" id="ProtNLM"/>
    </source>
</evidence>
<dbReference type="Proteomes" id="UP001181693">
    <property type="component" value="Unassembled WGS sequence"/>
</dbReference>
<sequence>MGPVKCLLLAVVCIQVSSMPLSTQLSEEEEKVTRCIMEVLAESLSVQGSERVSSGCIRLLREDERLISILRHQHLLRELEDLSHREKSQQHAMRESSEEEEFRKRTSESPIPAPKRDTQSKRGTENEESKEFEKIEKVDVKQKEHGASIEEKAHELLEEEEEKRSPASKKDDGEGKRSGSVVKNASPTKRQDKEKKQFSDESDEDSSEEEHGRGYHENNNGWYHRNHDEWEKRKRGSQRRMAEDPSQEETAQFETEDRGMKYFNAKTHMHGYHGEEKRHIHHPEEGEMDRERNYYGQEEDEMGRERHHHNGNHGQREEEEERELEEMEEREEHRAEERDIKEVEEELRKAAERLQDIHRG</sequence>
<dbReference type="AlphaFoldDB" id="A0AAV3A4K2"/>
<keyword evidence="1" id="KW-0597">Phosphoprotein</keyword>
<evidence type="ECO:0000256" key="2">
    <source>
        <dbReference type="ARBA" id="ARBA00022641"/>
    </source>
</evidence>
<protein>
    <recommendedName>
        <fullName evidence="8">Chromogranin B</fullName>
    </recommendedName>
</protein>
<dbReference type="PANTHER" id="PTHR10583:SF4">
    <property type="entry name" value="SECRETOGRANIN-1"/>
    <property type="match status" value="1"/>
</dbReference>
<gene>
    <name evidence="6" type="ORF">GDO54_017440</name>
</gene>
<keyword evidence="7" id="KW-1185">Reference proteome</keyword>
<dbReference type="InterPro" id="IPR001819">
    <property type="entry name" value="Chromogranin_AB"/>
</dbReference>
<feature type="compositionally biased region" description="Basic and acidic residues" evidence="4">
    <location>
        <begin position="330"/>
        <end position="342"/>
    </location>
</feature>
<comment type="caution">
    <text evidence="6">The sequence shown here is derived from an EMBL/GenBank/DDBJ whole genome shotgun (WGS) entry which is preliminary data.</text>
</comment>
<feature type="compositionally biased region" description="Basic and acidic residues" evidence="4">
    <location>
        <begin position="82"/>
        <end position="107"/>
    </location>
</feature>
<feature type="region of interest" description="Disordered" evidence="4">
    <location>
        <begin position="82"/>
        <end position="259"/>
    </location>
</feature>
<feature type="signal peptide" evidence="5">
    <location>
        <begin position="1"/>
        <end position="18"/>
    </location>
</feature>
<keyword evidence="5" id="KW-0732">Signal</keyword>